<comment type="caution">
    <text evidence="2">The sequence shown here is derived from an EMBL/GenBank/DDBJ whole genome shotgun (WGS) entry which is preliminary data.</text>
</comment>
<keyword evidence="3" id="KW-1185">Reference proteome</keyword>
<dbReference type="Proteomes" id="UP000525389">
    <property type="component" value="Unassembled WGS sequence"/>
</dbReference>
<dbReference type="InterPro" id="IPR029068">
    <property type="entry name" value="Glyas_Bleomycin-R_OHBP_Dase"/>
</dbReference>
<dbReference type="SUPFAM" id="SSF54593">
    <property type="entry name" value="Glyoxalase/Bleomycin resistance protein/Dihydroxybiphenyl dioxygenase"/>
    <property type="match status" value="1"/>
</dbReference>
<gene>
    <name evidence="2" type="ORF">HNQ09_002114</name>
</gene>
<feature type="domain" description="VOC" evidence="1">
    <location>
        <begin position="1"/>
        <end position="50"/>
    </location>
</feature>
<dbReference type="AlphaFoldDB" id="A0A7W8GFG3"/>
<dbReference type="Gene3D" id="3.10.180.10">
    <property type="entry name" value="2,3-Dihydroxybiphenyl 1,2-Dioxygenase, domain 1"/>
    <property type="match status" value="1"/>
</dbReference>
<accession>A0A7W8GFG3</accession>
<dbReference type="InterPro" id="IPR037523">
    <property type="entry name" value="VOC_core"/>
</dbReference>
<reference evidence="2 3" key="1">
    <citation type="submission" date="2020-08" db="EMBL/GenBank/DDBJ databases">
        <title>Genomic Encyclopedia of Type Strains, Phase IV (KMG-IV): sequencing the most valuable type-strain genomes for metagenomic binning, comparative biology and taxonomic classification.</title>
        <authorList>
            <person name="Goeker M."/>
        </authorList>
    </citation>
    <scope>NUCLEOTIDE SEQUENCE [LARGE SCALE GENOMIC DNA]</scope>
    <source>
        <strain evidence="2 3">DSM 101791</strain>
    </source>
</reference>
<evidence type="ECO:0000259" key="1">
    <source>
        <dbReference type="PROSITE" id="PS51819"/>
    </source>
</evidence>
<organism evidence="2 3">
    <name type="scientific">Deinococcus budaensis</name>
    <dbReference type="NCBI Taxonomy" id="1665626"/>
    <lineage>
        <taxon>Bacteria</taxon>
        <taxon>Thermotogati</taxon>
        <taxon>Deinococcota</taxon>
        <taxon>Deinococci</taxon>
        <taxon>Deinococcales</taxon>
        <taxon>Deinococcaceae</taxon>
        <taxon>Deinococcus</taxon>
    </lineage>
</organism>
<dbReference type="InterPro" id="IPR004360">
    <property type="entry name" value="Glyas_Fos-R_dOase_dom"/>
</dbReference>
<evidence type="ECO:0000313" key="3">
    <source>
        <dbReference type="Proteomes" id="UP000525389"/>
    </source>
</evidence>
<dbReference type="PROSITE" id="PS51819">
    <property type="entry name" value="VOC"/>
    <property type="match status" value="1"/>
</dbReference>
<evidence type="ECO:0000313" key="2">
    <source>
        <dbReference type="EMBL" id="MBB5234671.1"/>
    </source>
</evidence>
<dbReference type="Pfam" id="PF00903">
    <property type="entry name" value="Glyoxalase"/>
    <property type="match status" value="1"/>
</dbReference>
<dbReference type="EMBL" id="JACHFN010000007">
    <property type="protein sequence ID" value="MBB5234671.1"/>
    <property type="molecule type" value="Genomic_DNA"/>
</dbReference>
<sequence length="58" mass="6854">MELSTQDLDGLYAWMQETGIAVETPPHDRPWERVMVLRDPDGFRVEVSRGERQRNRPE</sequence>
<name>A0A7W8GFG3_9DEIO</name>
<protein>
    <submittedName>
        <fullName evidence="2">Putative glyoxalase superfamily protein PhnB</fullName>
    </submittedName>
</protein>
<proteinExistence type="predicted"/>